<gene>
    <name evidence="1" type="ORF">HCBG_04946</name>
</gene>
<dbReference type="Proteomes" id="UP000001631">
    <property type="component" value="Unassembled WGS sequence"/>
</dbReference>
<dbReference type="InParanoid" id="C0NP66"/>
<dbReference type="GeneID" id="69037962"/>
<proteinExistence type="predicted"/>
<keyword evidence="2" id="KW-1185">Reference proteome</keyword>
<sequence length="157" mass="17813">MPGFVNRKASDLFVDSLGSWRRRVVKIPRGLRCGWCLDNWRKNGDEAESGITRAGICYYQYGQPSTRKILFTTMPRAGLSNFFALFLSRWICVSYAKAFCGAAFVPGTIDYWPSLKHTVTSPLPSLVLCSNYWVQALAVRPVWAGWVQLGYVEYFPP</sequence>
<dbReference type="RefSeq" id="XP_045287207.1">
    <property type="nucleotide sequence ID" value="XM_045431995.1"/>
</dbReference>
<dbReference type="HOGENOM" id="CLU_1677351_0_0_1"/>
<dbReference type="AlphaFoldDB" id="C0NP66"/>
<evidence type="ECO:0000313" key="2">
    <source>
        <dbReference type="Proteomes" id="UP000001631"/>
    </source>
</evidence>
<protein>
    <submittedName>
        <fullName evidence="1">Uncharacterized protein</fullName>
    </submittedName>
</protein>
<organism evidence="1 2">
    <name type="scientific">Ajellomyces capsulatus (strain G186AR / H82 / ATCC MYA-2454 / RMSCC 2432)</name>
    <name type="common">Darling's disease fungus</name>
    <name type="synonym">Histoplasma capsulatum</name>
    <dbReference type="NCBI Taxonomy" id="447093"/>
    <lineage>
        <taxon>Eukaryota</taxon>
        <taxon>Fungi</taxon>
        <taxon>Dikarya</taxon>
        <taxon>Ascomycota</taxon>
        <taxon>Pezizomycotina</taxon>
        <taxon>Eurotiomycetes</taxon>
        <taxon>Eurotiomycetidae</taxon>
        <taxon>Onygenales</taxon>
        <taxon>Ajellomycetaceae</taxon>
        <taxon>Histoplasma</taxon>
    </lineage>
</organism>
<name>C0NP66_AJECG</name>
<dbReference type="EMBL" id="GG663368">
    <property type="protein sequence ID" value="EEH06726.1"/>
    <property type="molecule type" value="Genomic_DNA"/>
</dbReference>
<accession>C0NP66</accession>
<evidence type="ECO:0000313" key="1">
    <source>
        <dbReference type="EMBL" id="EEH06726.1"/>
    </source>
</evidence>
<reference evidence="1" key="1">
    <citation type="submission" date="2009-02" db="EMBL/GenBank/DDBJ databases">
        <title>The Genome Sequence of Ajellomyces capsulatus strain G186AR.</title>
        <authorList>
            <consortium name="The Broad Institute Genome Sequencing Platform"/>
            <person name="Champion M."/>
            <person name="Cuomo C."/>
            <person name="Ma L.-J."/>
            <person name="Henn M.R."/>
            <person name="Sil A."/>
            <person name="Goldman B."/>
            <person name="Young S.K."/>
            <person name="Kodira C.D."/>
            <person name="Zeng Q."/>
            <person name="Koehrsen M."/>
            <person name="Alvarado L."/>
            <person name="Berlin A."/>
            <person name="Borenstein D."/>
            <person name="Chen Z."/>
            <person name="Engels R."/>
            <person name="Freedman E."/>
            <person name="Gellesch M."/>
            <person name="Goldberg J."/>
            <person name="Griggs A."/>
            <person name="Gujja S."/>
            <person name="Heiman D."/>
            <person name="Hepburn T."/>
            <person name="Howarth C."/>
            <person name="Jen D."/>
            <person name="Larson L."/>
            <person name="Lewis B."/>
            <person name="Mehta T."/>
            <person name="Park D."/>
            <person name="Pearson M."/>
            <person name="Roberts A."/>
            <person name="Saif S."/>
            <person name="Shea T."/>
            <person name="Shenoy N."/>
            <person name="Sisk P."/>
            <person name="Stolte C."/>
            <person name="Sykes S."/>
            <person name="Walk T."/>
            <person name="White J."/>
            <person name="Yandava C."/>
            <person name="Klein B."/>
            <person name="McEwen J.G."/>
            <person name="Puccia R."/>
            <person name="Goldman G.H."/>
            <person name="Felipe M.S."/>
            <person name="Nino-Vega G."/>
            <person name="San-Blas G."/>
            <person name="Taylor J."/>
            <person name="Mendoza L."/>
            <person name="Galagan J."/>
            <person name="Nusbaum C."/>
            <person name="Birren B."/>
        </authorList>
    </citation>
    <scope>NUCLEOTIDE SEQUENCE</scope>
    <source>
        <strain evidence="1">G186AR</strain>
    </source>
</reference>